<proteinExistence type="predicted"/>
<keyword evidence="3" id="KW-0449">Lipoprotein</keyword>
<dbReference type="EMBL" id="CP063056">
    <property type="protein sequence ID" value="QPB42944.1"/>
    <property type="molecule type" value="Genomic_DNA"/>
</dbReference>
<protein>
    <recommendedName>
        <fullName evidence="1">Type IV secretion system putative lipoprotein virB7</fullName>
    </recommendedName>
</protein>
<accession>A0ABX6UZS1</accession>
<reference evidence="3 4" key="1">
    <citation type="submission" date="2020-10" db="EMBL/GenBank/DDBJ databases">
        <title>Genome Sequencing of Rodentibacter spp. strain DSM111151.</title>
        <authorList>
            <person name="Benga L."/>
            <person name="Lautwein T."/>
        </authorList>
    </citation>
    <scope>NUCLEOTIDE SEQUENCE [LARGE SCALE GENOMIC DNA]</scope>
    <source>
        <strain evidence="3 4">DSM 111151</strain>
    </source>
</reference>
<evidence type="ECO:0000256" key="1">
    <source>
        <dbReference type="ARBA" id="ARBA00017922"/>
    </source>
</evidence>
<dbReference type="InterPro" id="IPR012640">
    <property type="entry name" value="Membr_lipoprot_lipid_attach_CS"/>
</dbReference>
<dbReference type="RefSeq" id="WP_194812521.1">
    <property type="nucleotide sequence ID" value="NZ_CP063056.1"/>
</dbReference>
<dbReference type="Proteomes" id="UP000663069">
    <property type="component" value="Chromosome"/>
</dbReference>
<dbReference type="PROSITE" id="PS51257">
    <property type="entry name" value="PROKAR_LIPOPROTEIN"/>
    <property type="match status" value="1"/>
</dbReference>
<organism evidence="3 4">
    <name type="scientific">Rodentibacter haemolyticus</name>
    <dbReference type="NCBI Taxonomy" id="2778911"/>
    <lineage>
        <taxon>Bacteria</taxon>
        <taxon>Pseudomonadati</taxon>
        <taxon>Pseudomonadota</taxon>
        <taxon>Gammaproteobacteria</taxon>
        <taxon>Pasteurellales</taxon>
        <taxon>Pasteurellaceae</taxon>
        <taxon>Rodentibacter</taxon>
    </lineage>
</organism>
<name>A0ABX6UZS1_9PAST</name>
<evidence type="ECO:0000313" key="3">
    <source>
        <dbReference type="EMBL" id="QPB42944.1"/>
    </source>
</evidence>
<evidence type="ECO:0000313" key="4">
    <source>
        <dbReference type="Proteomes" id="UP000663069"/>
    </source>
</evidence>
<keyword evidence="2" id="KW-0732">Signal</keyword>
<gene>
    <name evidence="3" type="ORF">IHV77_02130</name>
</gene>
<sequence length="192" mass="21800">MKKIVFVATIASLLSGCQLIEQIQGQSQAPSKIEVTPEQLEMFKKLDAQFERVKANGSEIEFNGEKYVKQTRAVKSEIPRFLSLAASVDRTNRKIITSETFYLKDLSYESVLTARYLDDNKKVCDLQPFSSGGTPYYACNGKDFQRFIAIVNKDKNILSFRSLKTYQQKPTDAEEKSIVKGLINYPFDAISR</sequence>
<dbReference type="Pfam" id="PF08139">
    <property type="entry name" value="LPAM_1"/>
    <property type="match status" value="1"/>
</dbReference>
<evidence type="ECO:0000256" key="2">
    <source>
        <dbReference type="ARBA" id="ARBA00022729"/>
    </source>
</evidence>
<keyword evidence="4" id="KW-1185">Reference proteome</keyword>